<evidence type="ECO:0000313" key="3">
    <source>
        <dbReference type="EMBL" id="KAG5474275.1"/>
    </source>
</evidence>
<accession>A0A836KKT5</accession>
<dbReference type="OrthoDB" id="246450at2759"/>
<evidence type="ECO:0000313" key="4">
    <source>
        <dbReference type="Proteomes" id="UP000673552"/>
    </source>
</evidence>
<evidence type="ECO:0000256" key="1">
    <source>
        <dbReference type="SAM" id="MobiDB-lite"/>
    </source>
</evidence>
<dbReference type="RefSeq" id="XP_067177217.1">
    <property type="nucleotide sequence ID" value="XM_067320607.1"/>
</dbReference>
<reference evidence="3 4" key="1">
    <citation type="submission" date="2021-03" db="EMBL/GenBank/DDBJ databases">
        <title>Leishmania (Mundinia) martiniquensis Genome sequencing and assembly.</title>
        <authorList>
            <person name="Almutairi H."/>
            <person name="Gatherer D."/>
        </authorList>
    </citation>
    <scope>NUCLEOTIDE SEQUENCE [LARGE SCALE GENOMIC DNA]</scope>
    <source>
        <strain evidence="3">LSCM1</strain>
    </source>
</reference>
<name>A0A836KKT5_9TRYP</name>
<dbReference type="EMBL" id="JAFEUZ010000028">
    <property type="protein sequence ID" value="KAG5474275.1"/>
    <property type="molecule type" value="Genomic_DNA"/>
</dbReference>
<dbReference type="Gene3D" id="3.30.559.70">
    <property type="entry name" value="Choline/Carnitine o-acyltransferase, domain 2"/>
    <property type="match status" value="1"/>
</dbReference>
<dbReference type="AlphaFoldDB" id="A0A836KKT5"/>
<sequence>MASTAKKKVTLKERLGYDGVTGTTNVQSPFVSAAHNTVWPYDPAAHNRGEQTIFTAAANAIRGLSNGANGCDRVWVHVDSPTRSRTVDFELPASEEWKAERAMQARLQTTAASRRVRPSSASYDPTRARDTLYDEWLRHIVAHRASPLQYPYHVLHVTVPASVPCDFSDAATIPREAFLRVAAVVHQLLAEYLHRCNKQPGVAEEQAGERVPPRLYSSLLGNSVYNISFAEPPLEKKDETFDWVGPPDGGVGDPHPSGVAHDGVASVGAASADPVSAHMERMREHQPPAPARRYDAISLVSCADADHVNVCVGQHFYKLSVMDRRGGRLRGVTSLAADLEALHAHHLSLLHTDTLPGASPAAREDRKDLETMFANLSCLADEVAFDVRRRLRVSSEVNAYSLRTLEAGLCTLVLREDDTKSESESSGRFQASVAQWLHSVCSLETSLSHPEQWTVRLQALVSPLEAGMEWVRSALTQPSVTVAGERAAGDAVTVEAGGVLRVAADEDATARKVAVKTHELSTSVDASGAVEYLELWLPEKHRVPLRPYGAPVWSRADAQVPLPTVSSYACTLVDFCMNLLRVTAEWKREGRLPEDPAAAGGQPRIVVALQPPRGGAPSLIALGFPAVQHLYEVFASPPLLFADDARRRVEAEARAEVAALLNMSWHSTSTVRAPLNGASAEGSWFEEAVATAKGFGRHVDVCLSFAVLPLQAVPSLDVPTRVPVISRLFSDLAVPSSLLVNCTAQQTMAEAHVRASRSTLVDAVVGPNAQAVAPVVRDFAAALASCMRERRQRPL</sequence>
<keyword evidence="4" id="KW-1185">Reference proteome</keyword>
<evidence type="ECO:0000259" key="2">
    <source>
        <dbReference type="Pfam" id="PF00755"/>
    </source>
</evidence>
<dbReference type="InterPro" id="IPR042231">
    <property type="entry name" value="Cho/carn_acyl_trans_2"/>
</dbReference>
<dbReference type="Proteomes" id="UP000673552">
    <property type="component" value="Chromosome 28"/>
</dbReference>
<protein>
    <recommendedName>
        <fullName evidence="2">Choline/carnitine acyltransferase domain-containing protein</fullName>
    </recommendedName>
</protein>
<feature type="domain" description="Choline/carnitine acyltransferase" evidence="2">
    <location>
        <begin position="300"/>
        <end position="432"/>
    </location>
</feature>
<dbReference type="Pfam" id="PF00755">
    <property type="entry name" value="Carn_acyltransf"/>
    <property type="match status" value="1"/>
</dbReference>
<gene>
    <name evidence="3" type="ORF">LSCM1_03055</name>
</gene>
<dbReference type="InterPro" id="IPR039551">
    <property type="entry name" value="Cho/carn_acyl_trans"/>
</dbReference>
<feature type="region of interest" description="Disordered" evidence="1">
    <location>
        <begin position="270"/>
        <end position="289"/>
    </location>
</feature>
<dbReference type="SUPFAM" id="SSF52777">
    <property type="entry name" value="CoA-dependent acyltransferases"/>
    <property type="match status" value="1"/>
</dbReference>
<dbReference type="KEGG" id="lmat:92513119"/>
<dbReference type="GeneID" id="92513119"/>
<comment type="caution">
    <text evidence="3">The sequence shown here is derived from an EMBL/GenBank/DDBJ whole genome shotgun (WGS) entry which is preliminary data.</text>
</comment>
<organism evidence="3 4">
    <name type="scientific">Leishmania martiniquensis</name>
    <dbReference type="NCBI Taxonomy" id="1580590"/>
    <lineage>
        <taxon>Eukaryota</taxon>
        <taxon>Discoba</taxon>
        <taxon>Euglenozoa</taxon>
        <taxon>Kinetoplastea</taxon>
        <taxon>Metakinetoplastina</taxon>
        <taxon>Trypanosomatida</taxon>
        <taxon>Trypanosomatidae</taxon>
        <taxon>Leishmaniinae</taxon>
        <taxon>Leishmania</taxon>
    </lineage>
</organism>
<proteinExistence type="predicted"/>